<reference evidence="1 2" key="1">
    <citation type="submission" date="2018-08" db="EMBL/GenBank/DDBJ databases">
        <title>A genome reference for cultivated species of the human gut microbiota.</title>
        <authorList>
            <person name="Zou Y."/>
            <person name="Xue W."/>
            <person name="Luo G."/>
        </authorList>
    </citation>
    <scope>NUCLEOTIDE SEQUENCE [LARGE SCALE GENOMIC DNA]</scope>
    <source>
        <strain evidence="1 2">AM40-30BH</strain>
    </source>
</reference>
<proteinExistence type="predicted"/>
<evidence type="ECO:0008006" key="3">
    <source>
        <dbReference type="Google" id="ProtNLM"/>
    </source>
</evidence>
<dbReference type="AlphaFoldDB" id="A0A413VN57"/>
<evidence type="ECO:0000313" key="2">
    <source>
        <dbReference type="Proteomes" id="UP000284379"/>
    </source>
</evidence>
<accession>A0A413VN57</accession>
<name>A0A413VN57_9BACE</name>
<dbReference type="RefSeq" id="WP_122201555.1">
    <property type="nucleotide sequence ID" value="NZ_CABJFV010000007.1"/>
</dbReference>
<dbReference type="Proteomes" id="UP000284379">
    <property type="component" value="Unassembled WGS sequence"/>
</dbReference>
<gene>
    <name evidence="1" type="ORF">DW888_11145</name>
</gene>
<dbReference type="PROSITE" id="PS51257">
    <property type="entry name" value="PROKAR_LIPOPROTEIN"/>
    <property type="match status" value="1"/>
</dbReference>
<sequence length="240" mass="26148">MNKIFKYGIALPCCSLLLSGCDDGKIYPDDSIDAGRTVTIQVSFTGVRAYPDYNMLTFAAFGEDAHEPLLTQRLSRPTEGRVEEYTLMGLPEGTKAVGIALVSRGQTLIYKYCSVDIDTSVKETILPKTTVNLATYDRIQEQVFDAHCIACHGKSSGQPAGNLFLTEGKSYSALVNVKAGAPVANEKPYVTPGEPDNSFLMDILSENILSHNHTDIFNGSETTEVNNLLNAWINNGAKEE</sequence>
<organism evidence="1 2">
    <name type="scientific">Bacteroides nordii</name>
    <dbReference type="NCBI Taxonomy" id="291645"/>
    <lineage>
        <taxon>Bacteria</taxon>
        <taxon>Pseudomonadati</taxon>
        <taxon>Bacteroidota</taxon>
        <taxon>Bacteroidia</taxon>
        <taxon>Bacteroidales</taxon>
        <taxon>Bacteroidaceae</taxon>
        <taxon>Bacteroides</taxon>
    </lineage>
</organism>
<evidence type="ECO:0000313" key="1">
    <source>
        <dbReference type="EMBL" id="RHB35003.1"/>
    </source>
</evidence>
<comment type="caution">
    <text evidence="1">The sequence shown here is derived from an EMBL/GenBank/DDBJ whole genome shotgun (WGS) entry which is preliminary data.</text>
</comment>
<protein>
    <recommendedName>
        <fullName evidence="3">Cytochrome c domain-containing protein</fullName>
    </recommendedName>
</protein>
<dbReference type="EMBL" id="QSGO01000007">
    <property type="protein sequence ID" value="RHB35003.1"/>
    <property type="molecule type" value="Genomic_DNA"/>
</dbReference>